<dbReference type="SUPFAM" id="SSF53474">
    <property type="entry name" value="alpha/beta-Hydrolases"/>
    <property type="match status" value="1"/>
</dbReference>
<dbReference type="PANTHER" id="PTHR48182:SF2">
    <property type="entry name" value="PROTEIN SERAC1"/>
    <property type="match status" value="1"/>
</dbReference>
<keyword evidence="5" id="KW-1133">Transmembrane helix</keyword>
<dbReference type="RefSeq" id="WP_309875224.1">
    <property type="nucleotide sequence ID" value="NZ_CP133838.1"/>
</dbReference>
<dbReference type="EMBL" id="CP133838">
    <property type="protein sequence ID" value="WMY73004.1"/>
    <property type="molecule type" value="Genomic_DNA"/>
</dbReference>
<accession>A0ABY9S658</accession>
<gene>
    <name evidence="6" type="ORF">RHD99_16210</name>
</gene>
<dbReference type="PANTHER" id="PTHR48182">
    <property type="entry name" value="PROTEIN SERAC1"/>
    <property type="match status" value="1"/>
</dbReference>
<keyword evidence="5" id="KW-0812">Transmembrane</keyword>
<evidence type="ECO:0000313" key="6">
    <source>
        <dbReference type="EMBL" id="WMY73004.1"/>
    </source>
</evidence>
<evidence type="ECO:0000256" key="1">
    <source>
        <dbReference type="ARBA" id="ARBA00004240"/>
    </source>
</evidence>
<evidence type="ECO:0008006" key="8">
    <source>
        <dbReference type="Google" id="ProtNLM"/>
    </source>
</evidence>
<protein>
    <recommendedName>
        <fullName evidence="8">DUF4384 domain-containing protein</fullName>
    </recommendedName>
</protein>
<dbReference type="Gene3D" id="3.40.50.1820">
    <property type="entry name" value="alpha/beta hydrolase"/>
    <property type="match status" value="1"/>
</dbReference>
<proteinExistence type="predicted"/>
<evidence type="ECO:0000256" key="2">
    <source>
        <dbReference type="ARBA" id="ARBA00004370"/>
    </source>
</evidence>
<feature type="transmembrane region" description="Helical" evidence="5">
    <location>
        <begin position="7"/>
        <end position="35"/>
    </location>
</feature>
<dbReference type="InterPro" id="IPR029058">
    <property type="entry name" value="AB_hydrolase_fold"/>
</dbReference>
<evidence type="ECO:0000256" key="4">
    <source>
        <dbReference type="ARBA" id="ARBA00023136"/>
    </source>
</evidence>
<comment type="subcellular location">
    <subcellularLocation>
        <location evidence="1">Endoplasmic reticulum</location>
    </subcellularLocation>
    <subcellularLocation>
        <location evidence="2">Membrane</location>
    </subcellularLocation>
</comment>
<dbReference type="InterPro" id="IPR052374">
    <property type="entry name" value="SERAC1"/>
</dbReference>
<dbReference type="Proteomes" id="UP001246690">
    <property type="component" value="Chromosome"/>
</dbReference>
<sequence>MSEFSKVLNYVPINILGVIFMKPLIIIVMIALSLLSCHGTDANSDSYWLKQPGDRSKTVIIFIHGVLGDSHETWATGTGKPEWPDIVFNDKQLQPVDVYAVGYKSGPLARTSNIEEIAVSMLRSIEDEKVFKRYDNVVFVVHSMGGLIAKRMLRMLQVNTPESFHKVKSVIFFSTPAQGADLAVMAKWISNNPQFENMKPSDFNPFLQVLDNDWNSLLRARTVDAPFPRSYCAYETEALWPMIVVPRSGSERGCDETPVAFARNHSTIVKPLSADDEIHKYLRARILDSLSTDDKIPQRVVIKLVKPDGSLIKAGDYVHSGDQYAIEIHTRKPAWFYIFNIDSTGYRERYFPNGDIAGLQNEPVTSLRVPGDPQKFMTLDNNTGIERLYFFVLKNADQQLEKEHHAAGITARVTLDNAIATKTRGAYVSQKKPSTSGETILSSKGDSATDILIFEHKP</sequence>
<evidence type="ECO:0000313" key="7">
    <source>
        <dbReference type="Proteomes" id="UP001246690"/>
    </source>
</evidence>
<name>A0ABY9S658_9ENTR</name>
<evidence type="ECO:0000256" key="5">
    <source>
        <dbReference type="SAM" id="Phobius"/>
    </source>
</evidence>
<keyword evidence="3" id="KW-0256">Endoplasmic reticulum</keyword>
<reference evidence="6 7" key="1">
    <citation type="submission" date="2023-09" db="EMBL/GenBank/DDBJ databases">
        <title>Buttiauxella selenatireducens sp. nov., isolated from the rhizosphere of Cardamine hupingshanesis.</title>
        <authorList>
            <person name="Zhang S."/>
            <person name="Xu Z."/>
            <person name="Wang H."/>
            <person name="Guo Y."/>
        </authorList>
    </citation>
    <scope>NUCLEOTIDE SEQUENCE [LARGE SCALE GENOMIC DNA]</scope>
    <source>
        <strain evidence="6 7">R73</strain>
    </source>
</reference>
<keyword evidence="4 5" id="KW-0472">Membrane</keyword>
<organism evidence="6 7">
    <name type="scientific">Buttiauxella selenatireducens</name>
    <dbReference type="NCBI Taxonomy" id="3073902"/>
    <lineage>
        <taxon>Bacteria</taxon>
        <taxon>Pseudomonadati</taxon>
        <taxon>Pseudomonadota</taxon>
        <taxon>Gammaproteobacteria</taxon>
        <taxon>Enterobacterales</taxon>
        <taxon>Enterobacteriaceae</taxon>
        <taxon>Buttiauxella</taxon>
    </lineage>
</organism>
<evidence type="ECO:0000256" key="3">
    <source>
        <dbReference type="ARBA" id="ARBA00022824"/>
    </source>
</evidence>
<keyword evidence="7" id="KW-1185">Reference proteome</keyword>